<gene>
    <name evidence="1" type="ORF">GCM10023225_05500</name>
</gene>
<keyword evidence="2" id="KW-1185">Reference proteome</keyword>
<sequence length="168" mass="17047">MTAEPVTAPATAAPGPVVGFAPGEVLTDRPTREARLKWVLVVDETLPAGRVVNAAACIAAGTGASVAGLVAGGGPDASGTVHPGLPWTGCAVLAATPEQLAALRERAVADPDLHVVDMPAVAQAHRVYDDYLAELATTPPEAVAACAVSVVGPRNRVDRLVRRLALLP</sequence>
<dbReference type="InterPro" id="IPR023476">
    <property type="entry name" value="Pep_tRNA_hydro_II_dom_sf"/>
</dbReference>
<accession>A0ABP9H9Z9</accession>
<organism evidence="1 2">
    <name type="scientific">Kineococcus glutinatus</name>
    <dbReference type="NCBI Taxonomy" id="1070872"/>
    <lineage>
        <taxon>Bacteria</taxon>
        <taxon>Bacillati</taxon>
        <taxon>Actinomycetota</taxon>
        <taxon>Actinomycetes</taxon>
        <taxon>Kineosporiales</taxon>
        <taxon>Kineosporiaceae</taxon>
        <taxon>Kineococcus</taxon>
    </lineage>
</organism>
<reference evidence="2" key="1">
    <citation type="journal article" date="2019" name="Int. J. Syst. Evol. Microbiol.">
        <title>The Global Catalogue of Microorganisms (GCM) 10K type strain sequencing project: providing services to taxonomists for standard genome sequencing and annotation.</title>
        <authorList>
            <consortium name="The Broad Institute Genomics Platform"/>
            <consortium name="The Broad Institute Genome Sequencing Center for Infectious Disease"/>
            <person name="Wu L."/>
            <person name="Ma J."/>
        </authorList>
    </citation>
    <scope>NUCLEOTIDE SEQUENCE [LARGE SCALE GENOMIC DNA]</scope>
    <source>
        <strain evidence="2">JCM 18126</strain>
    </source>
</reference>
<proteinExistence type="predicted"/>
<evidence type="ECO:0000313" key="1">
    <source>
        <dbReference type="EMBL" id="GAA4965237.1"/>
    </source>
</evidence>
<name>A0ABP9H9Z9_9ACTN</name>
<dbReference type="SUPFAM" id="SSF102462">
    <property type="entry name" value="Peptidyl-tRNA hydrolase II"/>
    <property type="match status" value="1"/>
</dbReference>
<evidence type="ECO:0000313" key="2">
    <source>
        <dbReference type="Proteomes" id="UP001501195"/>
    </source>
</evidence>
<dbReference type="Gene3D" id="3.40.1490.10">
    <property type="entry name" value="Bit1"/>
    <property type="match status" value="1"/>
</dbReference>
<evidence type="ECO:0008006" key="3">
    <source>
        <dbReference type="Google" id="ProtNLM"/>
    </source>
</evidence>
<dbReference type="Proteomes" id="UP001501195">
    <property type="component" value="Unassembled WGS sequence"/>
</dbReference>
<dbReference type="Pfam" id="PF09391">
    <property type="entry name" value="DUF2000"/>
    <property type="match status" value="1"/>
</dbReference>
<dbReference type="InterPro" id="IPR018988">
    <property type="entry name" value="DUF2000"/>
</dbReference>
<comment type="caution">
    <text evidence="1">The sequence shown here is derived from an EMBL/GenBank/DDBJ whole genome shotgun (WGS) entry which is preliminary data.</text>
</comment>
<dbReference type="RefSeq" id="WP_345710795.1">
    <property type="nucleotide sequence ID" value="NZ_BAABIL010000055.1"/>
</dbReference>
<protein>
    <recommendedName>
        <fullName evidence="3">DUF2000 domain-containing protein</fullName>
    </recommendedName>
</protein>
<dbReference type="EMBL" id="BAABIL010000055">
    <property type="protein sequence ID" value="GAA4965237.1"/>
    <property type="molecule type" value="Genomic_DNA"/>
</dbReference>